<dbReference type="Gene3D" id="1.10.1450.10">
    <property type="entry name" value="Tetraspanin"/>
    <property type="match status" value="1"/>
</dbReference>
<evidence type="ECO:0000256" key="1">
    <source>
        <dbReference type="ARBA" id="ARBA00004141"/>
    </source>
</evidence>
<feature type="region of interest" description="Disordered" evidence="5">
    <location>
        <begin position="283"/>
        <end position="305"/>
    </location>
</feature>
<feature type="transmembrane region" description="Helical" evidence="6">
    <location>
        <begin position="99"/>
        <end position="118"/>
    </location>
</feature>
<sequence length="305" mass="34265">MAGGITLSKDGRHRLAGVLRALLIAQLTISLVMVIYCYNTSYKVMSLLKNIHKFKVFLIYALILLQAYCMKLHYTSGFRLVTWLLRNQDWCRTTPVSRVWLLSGTLLAANGLLVHAACKTTLKALMKELSSTLRFGMSQYLTEPKWKRFIDTMQIELNCCGADRPNDWHEVPWMNIDFLNEDDDLVMKLSGIDGKVLLPASPYSCCSPHVLSACFHDPLQQRYREAGGGAARSLQRRGCVEAAEAPLVRVSIAVHALVGLVVLLQVAIVLLALLIRNTQQQPEQVESSESAQRRGQRTRSFPYLS</sequence>
<accession>A0AAU9VFU1</accession>
<dbReference type="SUPFAM" id="SSF48652">
    <property type="entry name" value="Tetraspanin"/>
    <property type="match status" value="1"/>
</dbReference>
<comment type="subcellular location">
    <subcellularLocation>
        <location evidence="1">Membrane</location>
        <topology evidence="1">Multi-pass membrane protein</topology>
    </subcellularLocation>
</comment>
<dbReference type="InterPro" id="IPR018499">
    <property type="entry name" value="Tetraspanin/Peripherin"/>
</dbReference>
<evidence type="ECO:0000256" key="4">
    <source>
        <dbReference type="ARBA" id="ARBA00023136"/>
    </source>
</evidence>
<feature type="transmembrane region" description="Helical" evidence="6">
    <location>
        <begin position="252"/>
        <end position="275"/>
    </location>
</feature>
<keyword evidence="4 6" id="KW-0472">Membrane</keyword>
<evidence type="ECO:0000256" key="3">
    <source>
        <dbReference type="ARBA" id="ARBA00022989"/>
    </source>
</evidence>
<dbReference type="AlphaFoldDB" id="A0AAU9VFU1"/>
<organism evidence="7 8">
    <name type="scientific">Euphydryas editha</name>
    <name type="common">Edith's checkerspot</name>
    <dbReference type="NCBI Taxonomy" id="104508"/>
    <lineage>
        <taxon>Eukaryota</taxon>
        <taxon>Metazoa</taxon>
        <taxon>Ecdysozoa</taxon>
        <taxon>Arthropoda</taxon>
        <taxon>Hexapoda</taxon>
        <taxon>Insecta</taxon>
        <taxon>Pterygota</taxon>
        <taxon>Neoptera</taxon>
        <taxon>Endopterygota</taxon>
        <taxon>Lepidoptera</taxon>
        <taxon>Glossata</taxon>
        <taxon>Ditrysia</taxon>
        <taxon>Papilionoidea</taxon>
        <taxon>Nymphalidae</taxon>
        <taxon>Nymphalinae</taxon>
        <taxon>Euphydryas</taxon>
    </lineage>
</organism>
<proteinExistence type="predicted"/>
<keyword evidence="2 6" id="KW-0812">Transmembrane</keyword>
<name>A0AAU9VFU1_EUPED</name>
<reference evidence="7" key="1">
    <citation type="submission" date="2022-03" db="EMBL/GenBank/DDBJ databases">
        <authorList>
            <person name="Tunstrom K."/>
        </authorList>
    </citation>
    <scope>NUCLEOTIDE SEQUENCE</scope>
</reference>
<evidence type="ECO:0008006" key="9">
    <source>
        <dbReference type="Google" id="ProtNLM"/>
    </source>
</evidence>
<dbReference type="Proteomes" id="UP001153954">
    <property type="component" value="Unassembled WGS sequence"/>
</dbReference>
<keyword evidence="3 6" id="KW-1133">Transmembrane helix</keyword>
<dbReference type="Pfam" id="PF00335">
    <property type="entry name" value="Tetraspanin"/>
    <property type="match status" value="1"/>
</dbReference>
<dbReference type="GO" id="GO:0016020">
    <property type="term" value="C:membrane"/>
    <property type="evidence" value="ECO:0007669"/>
    <property type="project" value="UniProtKB-SubCell"/>
</dbReference>
<keyword evidence="8" id="KW-1185">Reference proteome</keyword>
<evidence type="ECO:0000313" key="8">
    <source>
        <dbReference type="Proteomes" id="UP001153954"/>
    </source>
</evidence>
<evidence type="ECO:0000256" key="5">
    <source>
        <dbReference type="SAM" id="MobiDB-lite"/>
    </source>
</evidence>
<gene>
    <name evidence="7" type="ORF">EEDITHA_LOCUS22565</name>
</gene>
<feature type="transmembrane region" description="Helical" evidence="6">
    <location>
        <begin position="57"/>
        <end position="74"/>
    </location>
</feature>
<dbReference type="InterPro" id="IPR008952">
    <property type="entry name" value="Tetraspanin_EC2_sf"/>
</dbReference>
<evidence type="ECO:0000256" key="2">
    <source>
        <dbReference type="ARBA" id="ARBA00022692"/>
    </source>
</evidence>
<evidence type="ECO:0000256" key="6">
    <source>
        <dbReference type="SAM" id="Phobius"/>
    </source>
</evidence>
<evidence type="ECO:0000313" key="7">
    <source>
        <dbReference type="EMBL" id="CAH2108651.1"/>
    </source>
</evidence>
<dbReference type="EMBL" id="CAKOGL010000031">
    <property type="protein sequence ID" value="CAH2108651.1"/>
    <property type="molecule type" value="Genomic_DNA"/>
</dbReference>
<feature type="transmembrane region" description="Helical" evidence="6">
    <location>
        <begin position="17"/>
        <end position="36"/>
    </location>
</feature>
<comment type="caution">
    <text evidence="7">The sequence shown here is derived from an EMBL/GenBank/DDBJ whole genome shotgun (WGS) entry which is preliminary data.</text>
</comment>
<protein>
    <recommendedName>
        <fullName evidence="9">Peripherin-2-like</fullName>
    </recommendedName>
</protein>